<sequence length="104" mass="11413">MVPQSTDWALAGPPQRERHNSRGGQAARVYHDKGSPPVTFSLGLCPPFSCTTIPPKRILLITMSMVQLYGTASCASEDWGEYVTFPHTSQTMRCRSIVNGDSLD</sequence>
<organism evidence="1 2">
    <name type="scientific">Dallia pectoralis</name>
    <name type="common">Alaska blackfish</name>
    <dbReference type="NCBI Taxonomy" id="75939"/>
    <lineage>
        <taxon>Eukaryota</taxon>
        <taxon>Metazoa</taxon>
        <taxon>Chordata</taxon>
        <taxon>Craniata</taxon>
        <taxon>Vertebrata</taxon>
        <taxon>Euteleostomi</taxon>
        <taxon>Actinopterygii</taxon>
        <taxon>Neopterygii</taxon>
        <taxon>Teleostei</taxon>
        <taxon>Protacanthopterygii</taxon>
        <taxon>Esociformes</taxon>
        <taxon>Umbridae</taxon>
        <taxon>Dallia</taxon>
    </lineage>
</organism>
<reference evidence="1" key="1">
    <citation type="submission" date="2021-05" db="EMBL/GenBank/DDBJ databases">
        <authorList>
            <person name="Pan Q."/>
            <person name="Jouanno E."/>
            <person name="Zahm M."/>
            <person name="Klopp C."/>
            <person name="Cabau C."/>
            <person name="Louis A."/>
            <person name="Berthelot C."/>
            <person name="Parey E."/>
            <person name="Roest Crollius H."/>
            <person name="Montfort J."/>
            <person name="Robinson-Rechavi M."/>
            <person name="Bouchez O."/>
            <person name="Lampietro C."/>
            <person name="Lopez Roques C."/>
            <person name="Donnadieu C."/>
            <person name="Postlethwait J."/>
            <person name="Bobe J."/>
            <person name="Dillon D."/>
            <person name="Chandos A."/>
            <person name="von Hippel F."/>
            <person name="Guiguen Y."/>
        </authorList>
    </citation>
    <scope>NUCLEOTIDE SEQUENCE</scope>
    <source>
        <strain evidence="1">YG-Jan2019</strain>
    </source>
</reference>
<accession>A0ACC2H3Q9</accession>
<evidence type="ECO:0000313" key="1">
    <source>
        <dbReference type="EMBL" id="KAJ8010629.1"/>
    </source>
</evidence>
<dbReference type="EMBL" id="CM055733">
    <property type="protein sequence ID" value="KAJ8010629.1"/>
    <property type="molecule type" value="Genomic_DNA"/>
</dbReference>
<evidence type="ECO:0000313" key="2">
    <source>
        <dbReference type="Proteomes" id="UP001157502"/>
    </source>
</evidence>
<protein>
    <submittedName>
        <fullName evidence="1">Uncharacterized protein</fullName>
    </submittedName>
</protein>
<keyword evidence="2" id="KW-1185">Reference proteome</keyword>
<gene>
    <name evidence="1" type="ORF">DPEC_G00077060</name>
</gene>
<name>A0ACC2H3Q9_DALPE</name>
<dbReference type="Proteomes" id="UP001157502">
    <property type="component" value="Chromosome 6"/>
</dbReference>
<proteinExistence type="predicted"/>
<comment type="caution">
    <text evidence="1">The sequence shown here is derived from an EMBL/GenBank/DDBJ whole genome shotgun (WGS) entry which is preliminary data.</text>
</comment>